<evidence type="ECO:0000313" key="2">
    <source>
        <dbReference type="Proteomes" id="UP001057279"/>
    </source>
</evidence>
<gene>
    <name evidence="1" type="ORF">MJG53_006461</name>
</gene>
<sequence>MCKARWPLDPGGHAIAIAQANMEQPPDTPKEQSSLLLVFVVMLFISGSFSNYSEISVVYENRVGSSQAPRDQPMWALLEQYCHSIKTLANLSGSNAGSGCSQPSLAALFPVKDGKKA</sequence>
<dbReference type="EMBL" id="CM043030">
    <property type="protein sequence ID" value="KAI4584927.1"/>
    <property type="molecule type" value="Genomic_DNA"/>
</dbReference>
<protein>
    <submittedName>
        <fullName evidence="1">Uncharacterized protein</fullName>
    </submittedName>
</protein>
<dbReference type="Proteomes" id="UP001057279">
    <property type="component" value="Linkage Group LG05"/>
</dbReference>
<accession>A0ACB9V4W2</accession>
<reference evidence="1" key="1">
    <citation type="submission" date="2022-03" db="EMBL/GenBank/DDBJ databases">
        <title>Genomic analyses of argali, domestic sheep and their hybrids provide insights into chromosomal evolution, heterosis and genetic basis of agronomic traits.</title>
        <authorList>
            <person name="Li M."/>
        </authorList>
    </citation>
    <scope>NUCLEOTIDE SEQUENCE</scope>
    <source>
        <strain evidence="1">F1 hybrid</strain>
    </source>
</reference>
<keyword evidence="2" id="KW-1185">Reference proteome</keyword>
<proteinExistence type="predicted"/>
<comment type="caution">
    <text evidence="1">The sequence shown here is derived from an EMBL/GenBank/DDBJ whole genome shotgun (WGS) entry which is preliminary data.</text>
</comment>
<name>A0ACB9V4W2_9CETA</name>
<organism evidence="1 2">
    <name type="scientific">Ovis ammon polii x Ovis aries</name>
    <dbReference type="NCBI Taxonomy" id="2918886"/>
    <lineage>
        <taxon>Eukaryota</taxon>
        <taxon>Metazoa</taxon>
        <taxon>Chordata</taxon>
        <taxon>Craniata</taxon>
        <taxon>Vertebrata</taxon>
        <taxon>Euteleostomi</taxon>
        <taxon>Mammalia</taxon>
        <taxon>Eutheria</taxon>
        <taxon>Laurasiatheria</taxon>
        <taxon>Artiodactyla</taxon>
        <taxon>Ruminantia</taxon>
        <taxon>Pecora</taxon>
        <taxon>Bovidae</taxon>
        <taxon>Caprinae</taxon>
        <taxon>Ovis</taxon>
    </lineage>
</organism>
<evidence type="ECO:0000313" key="1">
    <source>
        <dbReference type="EMBL" id="KAI4584927.1"/>
    </source>
</evidence>